<dbReference type="EMBL" id="CP011307">
    <property type="protein sequence ID" value="ALP93764.1"/>
    <property type="molecule type" value="Genomic_DNA"/>
</dbReference>
<keyword evidence="5" id="KW-1185">Reference proteome</keyword>
<keyword evidence="2" id="KW-0732">Signal</keyword>
<feature type="domain" description="Fe/B12 periplasmic-binding" evidence="3">
    <location>
        <begin position="356"/>
        <end position="628"/>
    </location>
</feature>
<gene>
    <name evidence="4" type="ORF">IB211_01371c</name>
</gene>
<feature type="chain" id="PRO_5039318577" evidence="2">
    <location>
        <begin position="22"/>
        <end position="630"/>
    </location>
</feature>
<dbReference type="Gene3D" id="3.40.50.1980">
    <property type="entry name" value="Nitrogenase molybdenum iron protein domain"/>
    <property type="match status" value="4"/>
</dbReference>
<dbReference type="AlphaFoldDB" id="A0A0S2W326"/>
<reference evidence="4 5" key="1">
    <citation type="journal article" date="2015" name="Nat. Commun.">
        <title>Production of butyrate from lysine and the Amadori product fructoselysine by a human gut commensal.</title>
        <authorList>
            <person name="Bui T.P."/>
            <person name="Ritari J."/>
            <person name="Boeren S."/>
            <person name="de Waard P."/>
            <person name="Plugge C.M."/>
            <person name="de Vos W.M."/>
        </authorList>
    </citation>
    <scope>NUCLEOTIDE SEQUENCE [LARGE SCALE GENOMIC DNA]</scope>
    <source>
        <strain evidence="4 5">AF211</strain>
    </source>
</reference>
<dbReference type="PANTHER" id="PTHR30535">
    <property type="entry name" value="VITAMIN B12-BINDING PROTEIN"/>
    <property type="match status" value="1"/>
</dbReference>
<dbReference type="PROSITE" id="PS51257">
    <property type="entry name" value="PROKAR_LIPOPROTEIN"/>
    <property type="match status" value="1"/>
</dbReference>
<name>A0A0S2W326_9FIRM</name>
<dbReference type="PROSITE" id="PS50983">
    <property type="entry name" value="FE_B12_PBP"/>
    <property type="match status" value="2"/>
</dbReference>
<dbReference type="STRING" id="1297617.IB211_01371c"/>
<evidence type="ECO:0000256" key="1">
    <source>
        <dbReference type="ARBA" id="ARBA00008814"/>
    </source>
</evidence>
<proteinExistence type="inferred from homology"/>
<feature type="signal peptide" evidence="2">
    <location>
        <begin position="1"/>
        <end position="21"/>
    </location>
</feature>
<dbReference type="Proteomes" id="UP000064844">
    <property type="component" value="Chromosome"/>
</dbReference>
<dbReference type="InterPro" id="IPR002491">
    <property type="entry name" value="ABC_transptr_periplasmic_BD"/>
</dbReference>
<protein>
    <submittedName>
        <fullName evidence="4">ABC transporter (Iron B12 siderophore hemin), periplasmic substrate-binding component</fullName>
    </submittedName>
</protein>
<dbReference type="KEGG" id="ibu:IB211_01371c"/>
<evidence type="ECO:0000313" key="4">
    <source>
        <dbReference type="EMBL" id="ALP93764.1"/>
    </source>
</evidence>
<evidence type="ECO:0000256" key="2">
    <source>
        <dbReference type="SAM" id="SignalP"/>
    </source>
</evidence>
<evidence type="ECO:0000313" key="5">
    <source>
        <dbReference type="Proteomes" id="UP000064844"/>
    </source>
</evidence>
<comment type="similarity">
    <text evidence="1">Belongs to the bacterial solute-binding protein 8 family.</text>
</comment>
<organism evidence="4 5">
    <name type="scientific">Intestinimonas butyriciproducens</name>
    <dbReference type="NCBI Taxonomy" id="1297617"/>
    <lineage>
        <taxon>Bacteria</taxon>
        <taxon>Bacillati</taxon>
        <taxon>Bacillota</taxon>
        <taxon>Clostridia</taxon>
        <taxon>Eubacteriales</taxon>
        <taxon>Intestinimonas</taxon>
    </lineage>
</organism>
<dbReference type="SUPFAM" id="SSF53807">
    <property type="entry name" value="Helical backbone' metal receptor"/>
    <property type="match status" value="2"/>
</dbReference>
<dbReference type="InterPro" id="IPR050902">
    <property type="entry name" value="ABC_Transporter_SBP"/>
</dbReference>
<accession>A0A0S2W326</accession>
<reference evidence="5" key="2">
    <citation type="submission" date="2015-04" db="EMBL/GenBank/DDBJ databases">
        <title>A butyrogenic pathway from the amino acid lysine in a human gut commensal.</title>
        <authorList>
            <person name="de Vos W.M."/>
            <person name="Bui N.T.P."/>
            <person name="Plugge C.M."/>
            <person name="Ritari J."/>
        </authorList>
    </citation>
    <scope>NUCLEOTIDE SEQUENCE [LARGE SCALE GENOMIC DNA]</scope>
    <source>
        <strain evidence="5">AF211</strain>
    </source>
</reference>
<dbReference type="RefSeq" id="WP_058117546.1">
    <property type="nucleotide sequence ID" value="NZ_CP011307.1"/>
</dbReference>
<sequence length="630" mass="69184">MKKLVSLILSLALVFSLTACGGQTAQSPAPTQSPAQSDAAEGPVTIENGGRTLTFGEVPQRVVCLNMQMTEMMLMLGLGDKVIYTCYTNAEPMVQIKDAFNAIPLLSEKYPSTEVLLGAEPDLVLGQRFGFTEDKAGTVETLADHGLPAYVSEGTLASEEKIENIYLDIENLGKIFRVEDRAEALIGEMQDKVAAVAEKTAGVEDKITVFVMDSVKENEMYTCAKSMETEVIKLAGGINVCESDSAEQWFYVSAETLIDKNPDVILFNQYGSTPVEEKIAAITSNPALANVDAVKNRRFMTTVLQDVNESVRVADTVTRFAHSFYPELFEQYPVTITSYNQEGLLYDQTFDACPRRVVCNQPQAIQLLLALGLGDKIVGACRSVGDVNEKYTASFEALNFISDNDSPSKEVVLDQDPDLIIGWGSTFGESTLGPVSDWNDRGIHTYIVDNSASGGDNPQPRTVERLYNDIENFGKIFGIEDRAQAMIDDMKARAAKIAERVDTLPEEEKVTVLTVQMVYENEFFGRTSTDFTHDLIEKAGGICLDEAFGKQSIENLIKLNPDVIVVINRTDSPAQEKIDSLKANPSLASVPAVANDRFVSLDYVDFYGGNYETIDAIEHLAQGFYPDLFQ</sequence>
<dbReference type="Pfam" id="PF01497">
    <property type="entry name" value="Peripla_BP_2"/>
    <property type="match status" value="2"/>
</dbReference>
<dbReference type="PANTHER" id="PTHR30535:SF7">
    <property type="entry name" value="IRON(III) DICITRATE-BINDING PROTEIN"/>
    <property type="match status" value="1"/>
</dbReference>
<feature type="domain" description="Fe/B12 periplasmic-binding" evidence="3">
    <location>
        <begin position="61"/>
        <end position="332"/>
    </location>
</feature>
<dbReference type="PATRIC" id="fig|1297617.4.peg.1404"/>
<dbReference type="eggNOG" id="COG0614">
    <property type="taxonomic scope" value="Bacteria"/>
</dbReference>
<evidence type="ECO:0000259" key="3">
    <source>
        <dbReference type="PROSITE" id="PS50983"/>
    </source>
</evidence>